<evidence type="ECO:0000256" key="3">
    <source>
        <dbReference type="ARBA" id="ARBA00022505"/>
    </source>
</evidence>
<evidence type="ECO:0000256" key="6">
    <source>
        <dbReference type="ARBA" id="ARBA00023002"/>
    </source>
</evidence>
<dbReference type="InterPro" id="IPR006311">
    <property type="entry name" value="TAT_signal"/>
</dbReference>
<dbReference type="Proteomes" id="UP000249605">
    <property type="component" value="Plasmid unnamed2"/>
</dbReference>
<sequence length="788" mass="87156">MRCEDKDMGCTFNLTRRRFLEASGLASLPFLAGGFVFPVAAASARPSGDLERIVQTCSTFDCGGKCAIKAHVKDGVLTRISTRLDGEVNPEMPVMRGCVRGRGYRRFIYNPDRLKYPMKRVGKRGEGKFERITWDEATDIIAREWKRIGDTHGPASRFCHVNTAGTGGPFSGDVMARRLLSLTGGYLDYYHSVSMGNTAAVTPYTYGTSRSGSSIDTLLDSKLVILWGHNPAETIFGHTNHYFQEMKRRGIKFIVVDPRYSDSVSAYADQWIPLLPTTDNALMDAMAYVIVTENLHDKAFLDTYCVGFDEEHMPEGVPADESVMSYLMGRKDGTPKTPEWAEAICKVPANTIRELARSYATAKPAALIQGWGPQRHGCGERIARGGTLLASLTGNVGKSGGWASGYGGIGNRKFPSFPDSVANPVKASISIMNWQQAVEDAGKVTPEVGLKGAEALETNIKMMFCLAGNYLVSQNPDVNAAARLLADESKVEFIVCSDLYLTPSAKYADILLPAISFAERWNLGETWGTGNYVMLSEKLIEPLHEARDEYDWLTDVARKLGVEKEFTLGRSQKDWIVAIVEESRKDTPGFPSFDELLAKRVHYFESTGYVAFKKQIEDPANNRFDTPSGKIELFSKRLYDMKNPEIPAVPRYVASWEGPQDPLTGKYPLQLITWKGKNRANSTFQLNPWEQAVQPQQLWINPIDAAKRGLKKGDTVRIFNDRGITEIGIDITPRIIPGVVALQSAAWWRPGPEGIDRGGCANVLSSTRMTPLAHGNSHQTMLVEVSKA</sequence>
<dbReference type="PROSITE" id="PS51669">
    <property type="entry name" value="4FE4S_MOW_BIS_MGD"/>
    <property type="match status" value="1"/>
</dbReference>
<name>A0A2U9SDD2_9PROT</name>
<dbReference type="SUPFAM" id="SSF50692">
    <property type="entry name" value="ADC-like"/>
    <property type="match status" value="1"/>
</dbReference>
<comment type="cofactor">
    <cofactor evidence="1">
        <name>Mo-bis(molybdopterin guanine dinucleotide)</name>
        <dbReference type="ChEBI" id="CHEBI:60539"/>
    </cofactor>
</comment>
<dbReference type="OrthoDB" id="9759518at2"/>
<feature type="domain" description="4Fe-4S Mo/W bis-MGD-type" evidence="9">
    <location>
        <begin position="51"/>
        <end position="112"/>
    </location>
</feature>
<dbReference type="PANTHER" id="PTHR43742:SF3">
    <property type="entry name" value="DIMETHYL SULFOXIDE REDUCTASE DMSA"/>
    <property type="match status" value="1"/>
</dbReference>
<dbReference type="InterPro" id="IPR050612">
    <property type="entry name" value="Prok_Mopterin_Oxidored"/>
</dbReference>
<evidence type="ECO:0000256" key="8">
    <source>
        <dbReference type="ARBA" id="ARBA00023014"/>
    </source>
</evidence>
<dbReference type="Gene3D" id="3.40.50.12440">
    <property type="match status" value="1"/>
</dbReference>
<keyword evidence="3" id="KW-0500">Molybdenum</keyword>
<keyword evidence="11" id="KW-1185">Reference proteome</keyword>
<protein>
    <submittedName>
        <fullName evidence="10">Dimethyl sulfoxide reductase subunit A</fullName>
    </submittedName>
</protein>
<dbReference type="SMART" id="SM00926">
    <property type="entry name" value="Molybdop_Fe4S4"/>
    <property type="match status" value="1"/>
</dbReference>
<evidence type="ECO:0000313" key="11">
    <source>
        <dbReference type="Proteomes" id="UP000249605"/>
    </source>
</evidence>
<keyword evidence="4" id="KW-0479">Metal-binding</keyword>
<dbReference type="InterPro" id="IPR006963">
    <property type="entry name" value="Mopterin_OxRdtase_4Fe-4S_dom"/>
</dbReference>
<dbReference type="CDD" id="cd02770">
    <property type="entry name" value="MopB_DmsA-EC"/>
    <property type="match status" value="1"/>
</dbReference>
<dbReference type="GO" id="GO:0009055">
    <property type="term" value="F:electron transfer activity"/>
    <property type="evidence" value="ECO:0007669"/>
    <property type="project" value="TreeGrafter"/>
</dbReference>
<evidence type="ECO:0000256" key="5">
    <source>
        <dbReference type="ARBA" id="ARBA00022729"/>
    </source>
</evidence>
<evidence type="ECO:0000256" key="1">
    <source>
        <dbReference type="ARBA" id="ARBA00001942"/>
    </source>
</evidence>
<dbReference type="GO" id="GO:0030288">
    <property type="term" value="C:outer membrane-bounded periplasmic space"/>
    <property type="evidence" value="ECO:0007669"/>
    <property type="project" value="TreeGrafter"/>
</dbReference>
<dbReference type="InterPro" id="IPR009010">
    <property type="entry name" value="Asp_de-COase-like_dom_sf"/>
</dbReference>
<dbReference type="NCBIfam" id="TIGR02166">
    <property type="entry name" value="dmsA_ynfE"/>
    <property type="match status" value="1"/>
</dbReference>
<reference evidence="10 11" key="1">
    <citation type="submission" date="2018-06" db="EMBL/GenBank/DDBJ databases">
        <title>Complete genome sequencing of Azospirillum sp. M2T2B2.</title>
        <authorList>
            <person name="Heo J."/>
            <person name="Kim S.-J."/>
            <person name="Kwon S.-W."/>
            <person name="Anandham R."/>
        </authorList>
    </citation>
    <scope>NUCLEOTIDE SEQUENCE [LARGE SCALE GENOMIC DNA]</scope>
    <source>
        <strain evidence="10 11">M2T2B2</strain>
        <plasmid evidence="10 11">unnamed2</plasmid>
    </source>
</reference>
<keyword evidence="6" id="KW-0560">Oxidoreductase</keyword>
<dbReference type="GO" id="GO:0043546">
    <property type="term" value="F:molybdopterin cofactor binding"/>
    <property type="evidence" value="ECO:0007669"/>
    <property type="project" value="InterPro"/>
</dbReference>
<gene>
    <name evidence="10" type="ORF">DM194_21380</name>
</gene>
<dbReference type="InterPro" id="IPR011888">
    <property type="entry name" value="Anaer_DMSO_reductase"/>
</dbReference>
<keyword evidence="8" id="KW-0411">Iron-sulfur</keyword>
<dbReference type="KEGG" id="azm:DM194_21380"/>
<dbReference type="InterPro" id="IPR006657">
    <property type="entry name" value="MoPterin_dinucl-bd_dom"/>
</dbReference>
<evidence type="ECO:0000259" key="9">
    <source>
        <dbReference type="PROSITE" id="PS51669"/>
    </source>
</evidence>
<dbReference type="GO" id="GO:0009389">
    <property type="term" value="F:dimethyl sulfoxide reductase activity"/>
    <property type="evidence" value="ECO:0007669"/>
    <property type="project" value="InterPro"/>
</dbReference>
<dbReference type="FunFam" id="3.40.228.10:FF:000004">
    <property type="entry name" value="Dimethyl sulfoxide reductase subunit A"/>
    <property type="match status" value="1"/>
</dbReference>
<dbReference type="GO" id="GO:0030151">
    <property type="term" value="F:molybdenum ion binding"/>
    <property type="evidence" value="ECO:0007669"/>
    <property type="project" value="InterPro"/>
</dbReference>
<dbReference type="RefSeq" id="WP_111069575.1">
    <property type="nucleotide sequence ID" value="NZ_CP029832.1"/>
</dbReference>
<dbReference type="Gene3D" id="3.40.228.10">
    <property type="entry name" value="Dimethylsulfoxide Reductase, domain 2"/>
    <property type="match status" value="2"/>
</dbReference>
<dbReference type="EMBL" id="CP029832">
    <property type="protein sequence ID" value="AWU96837.1"/>
    <property type="molecule type" value="Genomic_DNA"/>
</dbReference>
<geneLocation type="plasmid" evidence="10 11">
    <name>unnamed2</name>
</geneLocation>
<evidence type="ECO:0000256" key="7">
    <source>
        <dbReference type="ARBA" id="ARBA00023004"/>
    </source>
</evidence>
<dbReference type="PANTHER" id="PTHR43742">
    <property type="entry name" value="TRIMETHYLAMINE-N-OXIDE REDUCTASE"/>
    <property type="match status" value="1"/>
</dbReference>
<dbReference type="Pfam" id="PF04879">
    <property type="entry name" value="Molybdop_Fe4S4"/>
    <property type="match status" value="1"/>
</dbReference>
<keyword evidence="10" id="KW-0614">Plasmid</keyword>
<organism evidence="10 11">
    <name type="scientific">Azospirillum ramasamyi</name>
    <dbReference type="NCBI Taxonomy" id="682998"/>
    <lineage>
        <taxon>Bacteria</taxon>
        <taxon>Pseudomonadati</taxon>
        <taxon>Pseudomonadota</taxon>
        <taxon>Alphaproteobacteria</taxon>
        <taxon>Rhodospirillales</taxon>
        <taxon>Azospirillaceae</taxon>
        <taxon>Azospirillum</taxon>
    </lineage>
</organism>
<dbReference type="InterPro" id="IPR006656">
    <property type="entry name" value="Mopterin_OxRdtase"/>
</dbReference>
<evidence type="ECO:0000256" key="2">
    <source>
        <dbReference type="ARBA" id="ARBA00010312"/>
    </source>
</evidence>
<evidence type="ECO:0000256" key="4">
    <source>
        <dbReference type="ARBA" id="ARBA00022723"/>
    </source>
</evidence>
<accession>A0A2U9SDD2</accession>
<dbReference type="PROSITE" id="PS51318">
    <property type="entry name" value="TAT"/>
    <property type="match status" value="1"/>
</dbReference>
<comment type="similarity">
    <text evidence="2">Belongs to the prokaryotic molybdopterin-containing oxidoreductase family.</text>
</comment>
<dbReference type="AlphaFoldDB" id="A0A2U9SDD2"/>
<keyword evidence="7" id="KW-0408">Iron</keyword>
<keyword evidence="5" id="KW-0732">Signal</keyword>
<dbReference type="Gene3D" id="3.40.50.740">
    <property type="match status" value="1"/>
</dbReference>
<dbReference type="GO" id="GO:0051539">
    <property type="term" value="F:4 iron, 4 sulfur cluster binding"/>
    <property type="evidence" value="ECO:0007669"/>
    <property type="project" value="InterPro"/>
</dbReference>
<evidence type="ECO:0000313" key="10">
    <source>
        <dbReference type="EMBL" id="AWU96837.1"/>
    </source>
</evidence>
<dbReference type="GO" id="GO:0009061">
    <property type="term" value="P:anaerobic respiration"/>
    <property type="evidence" value="ECO:0007669"/>
    <property type="project" value="TreeGrafter"/>
</dbReference>
<proteinExistence type="inferred from homology"/>
<dbReference type="Pfam" id="PF00384">
    <property type="entry name" value="Molybdopterin"/>
    <property type="match status" value="1"/>
</dbReference>
<dbReference type="SUPFAM" id="SSF53706">
    <property type="entry name" value="Formate dehydrogenase/DMSO reductase, domains 1-3"/>
    <property type="match status" value="1"/>
</dbReference>
<dbReference type="Pfam" id="PF01568">
    <property type="entry name" value="Molydop_binding"/>
    <property type="match status" value="1"/>
</dbReference>
<dbReference type="Gene3D" id="2.40.40.20">
    <property type="match status" value="1"/>
</dbReference>